<gene>
    <name evidence="2" type="ORF">P0O24_11430</name>
</gene>
<evidence type="ECO:0000313" key="3">
    <source>
        <dbReference type="Proteomes" id="UP001215956"/>
    </source>
</evidence>
<dbReference type="InterPro" id="IPR052044">
    <property type="entry name" value="PKS_Associated_Protein"/>
</dbReference>
<sequence>MLIRDLKEGRRFAAKDGTDICELLHPDREEGISMGYSLAHAVLGPGEASAPHRLKSSSEVYFILEGQGIMHIDGESADVGPCQAVYIPPGSVQHIESIGEGPLLFLCLVSPPWREEDEELI</sequence>
<feature type="domain" description="Cupin type-2" evidence="1">
    <location>
        <begin position="41"/>
        <end position="108"/>
    </location>
</feature>
<dbReference type="PANTHER" id="PTHR36114:SF1">
    <property type="entry name" value="16.7 KDA PROTEIN IN WHIE LOCUS"/>
    <property type="match status" value="1"/>
</dbReference>
<dbReference type="SUPFAM" id="SSF51182">
    <property type="entry name" value="RmlC-like cupins"/>
    <property type="match status" value="1"/>
</dbReference>
<dbReference type="RefSeq" id="WP_316969888.1">
    <property type="nucleotide sequence ID" value="NZ_JARFPL010000051.1"/>
</dbReference>
<organism evidence="2 3">
    <name type="scientific">Candidatus Methanocrinis alkalitolerans</name>
    <dbReference type="NCBI Taxonomy" id="3033395"/>
    <lineage>
        <taxon>Archaea</taxon>
        <taxon>Methanobacteriati</taxon>
        <taxon>Methanobacteriota</taxon>
        <taxon>Stenosarchaea group</taxon>
        <taxon>Methanomicrobia</taxon>
        <taxon>Methanotrichales</taxon>
        <taxon>Methanotrichaceae</taxon>
        <taxon>Methanocrinis</taxon>
    </lineage>
</organism>
<accession>A0ABT5XI66</accession>
<dbReference type="InterPro" id="IPR014710">
    <property type="entry name" value="RmlC-like_jellyroll"/>
</dbReference>
<evidence type="ECO:0000259" key="1">
    <source>
        <dbReference type="Pfam" id="PF07883"/>
    </source>
</evidence>
<comment type="caution">
    <text evidence="2">The sequence shown here is derived from an EMBL/GenBank/DDBJ whole genome shotgun (WGS) entry which is preliminary data.</text>
</comment>
<evidence type="ECO:0000313" key="2">
    <source>
        <dbReference type="EMBL" id="MDF0594192.1"/>
    </source>
</evidence>
<dbReference type="Proteomes" id="UP001215956">
    <property type="component" value="Unassembled WGS sequence"/>
</dbReference>
<dbReference type="InterPro" id="IPR013096">
    <property type="entry name" value="Cupin_2"/>
</dbReference>
<dbReference type="Gene3D" id="2.60.120.10">
    <property type="entry name" value="Jelly Rolls"/>
    <property type="match status" value="1"/>
</dbReference>
<keyword evidence="3" id="KW-1185">Reference proteome</keyword>
<dbReference type="PANTHER" id="PTHR36114">
    <property type="entry name" value="16.7 KDA PROTEIN IN WHIE LOCUS"/>
    <property type="match status" value="1"/>
</dbReference>
<dbReference type="Pfam" id="PF07883">
    <property type="entry name" value="Cupin_2"/>
    <property type="match status" value="1"/>
</dbReference>
<dbReference type="EMBL" id="JARFPL010000051">
    <property type="protein sequence ID" value="MDF0594192.1"/>
    <property type="molecule type" value="Genomic_DNA"/>
</dbReference>
<dbReference type="CDD" id="cd02214">
    <property type="entry name" value="cupin_MJ1618"/>
    <property type="match status" value="1"/>
</dbReference>
<reference evidence="2 3" key="1">
    <citation type="submission" date="2023-03" db="EMBL/GenBank/DDBJ databases">
        <title>Whole genome sequencing of Methanotrichaceae archaeon M04Ac.</title>
        <authorList>
            <person name="Khomyakova M.A."/>
            <person name="Merkel A.Y."/>
            <person name="Slobodkin A.I."/>
        </authorList>
    </citation>
    <scope>NUCLEOTIDE SEQUENCE [LARGE SCALE GENOMIC DNA]</scope>
    <source>
        <strain evidence="2 3">M04Ac</strain>
    </source>
</reference>
<dbReference type="InterPro" id="IPR011051">
    <property type="entry name" value="RmlC_Cupin_sf"/>
</dbReference>
<protein>
    <submittedName>
        <fullName evidence="2">Cupin domain-containing protein</fullName>
    </submittedName>
</protein>
<name>A0ABT5XI66_9EURY</name>
<proteinExistence type="predicted"/>